<keyword evidence="3" id="KW-1185">Reference proteome</keyword>
<dbReference type="PANTHER" id="PTHR33730">
    <property type="entry name" value="OS05G0542732 PROTEIN-RELATED"/>
    <property type="match status" value="1"/>
</dbReference>
<evidence type="ECO:0000256" key="1">
    <source>
        <dbReference type="SAM" id="MobiDB-lite"/>
    </source>
</evidence>
<sequence length="103" mass="11420">MAGLPRSAVSFRRQGSSGLIWDDRLFSGELRPSSRQEKPWTDNELRQCKSVGSVGMLERNRMTGPAYPSRVVNSSPGSPPSPKFHSCGLCGMLMRSKHKVRKS</sequence>
<evidence type="ECO:0000313" key="3">
    <source>
        <dbReference type="Proteomes" id="UP000017836"/>
    </source>
</evidence>
<protein>
    <submittedName>
        <fullName evidence="2">Uncharacterized protein</fullName>
    </submittedName>
</protein>
<dbReference type="InterPro" id="IPR031421">
    <property type="entry name" value="DUF4666"/>
</dbReference>
<dbReference type="Gramene" id="ERN04517">
    <property type="protein sequence ID" value="ERN04517"/>
    <property type="gene ID" value="AMTR_s00081p00126720"/>
</dbReference>
<gene>
    <name evidence="2" type="ORF">AMTR_s00081p00126720</name>
</gene>
<dbReference type="OMA" id="GVIYRTV"/>
<dbReference type="Pfam" id="PF15697">
    <property type="entry name" value="DUF4666"/>
    <property type="match status" value="1"/>
</dbReference>
<dbReference type="EMBL" id="KI394223">
    <property type="protein sequence ID" value="ERN04517.1"/>
    <property type="molecule type" value="Genomic_DNA"/>
</dbReference>
<dbReference type="OrthoDB" id="689003at2759"/>
<organism evidence="2 3">
    <name type="scientific">Amborella trichopoda</name>
    <dbReference type="NCBI Taxonomy" id="13333"/>
    <lineage>
        <taxon>Eukaryota</taxon>
        <taxon>Viridiplantae</taxon>
        <taxon>Streptophyta</taxon>
        <taxon>Embryophyta</taxon>
        <taxon>Tracheophyta</taxon>
        <taxon>Spermatophyta</taxon>
        <taxon>Magnoliopsida</taxon>
        <taxon>Amborellales</taxon>
        <taxon>Amborellaceae</taxon>
        <taxon>Amborella</taxon>
    </lineage>
</organism>
<dbReference type="eggNOG" id="ENOG502SE4I">
    <property type="taxonomic scope" value="Eukaryota"/>
</dbReference>
<reference evidence="3" key="1">
    <citation type="journal article" date="2013" name="Science">
        <title>The Amborella genome and the evolution of flowering plants.</title>
        <authorList>
            <consortium name="Amborella Genome Project"/>
        </authorList>
    </citation>
    <scope>NUCLEOTIDE SEQUENCE [LARGE SCALE GENOMIC DNA]</scope>
</reference>
<feature type="region of interest" description="Disordered" evidence="1">
    <location>
        <begin position="60"/>
        <end position="81"/>
    </location>
</feature>
<dbReference type="HOGENOM" id="CLU_123547_1_0_1"/>
<dbReference type="PANTHER" id="PTHR33730:SF4">
    <property type="entry name" value="OS05G0542732 PROTEIN"/>
    <property type="match status" value="1"/>
</dbReference>
<dbReference type="AlphaFoldDB" id="W1P3Q9"/>
<dbReference type="Proteomes" id="UP000017836">
    <property type="component" value="Unassembled WGS sequence"/>
</dbReference>
<dbReference type="KEGG" id="atr:18432676"/>
<accession>W1P3Q9</accession>
<proteinExistence type="predicted"/>
<evidence type="ECO:0000313" key="2">
    <source>
        <dbReference type="EMBL" id="ERN04517.1"/>
    </source>
</evidence>
<name>W1P3Q9_AMBTC</name>